<dbReference type="EMBL" id="VVND01000003">
    <property type="protein sequence ID" value="KAA3160189.1"/>
    <property type="molecule type" value="Genomic_DNA"/>
</dbReference>
<evidence type="ECO:0000256" key="11">
    <source>
        <dbReference type="ARBA" id="ARBA00023237"/>
    </source>
</evidence>
<evidence type="ECO:0000256" key="9">
    <source>
        <dbReference type="ARBA" id="ARBA00023077"/>
    </source>
</evidence>
<evidence type="ECO:0000256" key="3">
    <source>
        <dbReference type="ARBA" id="ARBA00022452"/>
    </source>
</evidence>
<gene>
    <name evidence="17" type="ORF">F2A26_02960</name>
</gene>
<dbReference type="PANTHER" id="PTHR32552">
    <property type="entry name" value="FERRICHROME IRON RECEPTOR-RELATED"/>
    <property type="match status" value="1"/>
</dbReference>
<evidence type="ECO:0000256" key="2">
    <source>
        <dbReference type="ARBA" id="ARBA00022448"/>
    </source>
</evidence>
<comment type="subcellular location">
    <subcellularLocation>
        <location evidence="1 12">Cell outer membrane</location>
        <topology evidence="1 12">Multi-pass membrane protein</topology>
    </subcellularLocation>
</comment>
<keyword evidence="17" id="KW-0675">Receptor</keyword>
<keyword evidence="5 12" id="KW-0812">Transmembrane</keyword>
<feature type="domain" description="TonB-dependent receptor plug" evidence="16">
    <location>
        <begin position="107"/>
        <end position="215"/>
    </location>
</feature>
<evidence type="ECO:0000256" key="8">
    <source>
        <dbReference type="ARBA" id="ARBA00023065"/>
    </source>
</evidence>
<organism evidence="17 18">
    <name type="scientific">Alistipes finegoldii</name>
    <dbReference type="NCBI Taxonomy" id="214856"/>
    <lineage>
        <taxon>Bacteria</taxon>
        <taxon>Pseudomonadati</taxon>
        <taxon>Bacteroidota</taxon>
        <taxon>Bacteroidia</taxon>
        <taxon>Bacteroidales</taxon>
        <taxon>Rikenellaceae</taxon>
        <taxon>Alistipes</taxon>
    </lineage>
</organism>
<dbReference type="Pfam" id="PF00593">
    <property type="entry name" value="TonB_dep_Rec_b-barrel"/>
    <property type="match status" value="1"/>
</dbReference>
<feature type="signal peptide" evidence="14">
    <location>
        <begin position="1"/>
        <end position="22"/>
    </location>
</feature>
<evidence type="ECO:0000256" key="4">
    <source>
        <dbReference type="ARBA" id="ARBA00022496"/>
    </source>
</evidence>
<proteinExistence type="inferred from homology"/>
<dbReference type="InterPro" id="IPR039426">
    <property type="entry name" value="TonB-dep_rcpt-like"/>
</dbReference>
<dbReference type="Proteomes" id="UP000324870">
    <property type="component" value="Unassembled WGS sequence"/>
</dbReference>
<dbReference type="InterPro" id="IPR000531">
    <property type="entry name" value="Beta-barrel_TonB"/>
</dbReference>
<feature type="domain" description="TonB-dependent receptor-like beta-barrel" evidence="15">
    <location>
        <begin position="320"/>
        <end position="785"/>
    </location>
</feature>
<dbReference type="Gene3D" id="2.40.170.20">
    <property type="entry name" value="TonB-dependent receptor, beta-barrel domain"/>
    <property type="match status" value="1"/>
</dbReference>
<evidence type="ECO:0000313" key="17">
    <source>
        <dbReference type="EMBL" id="KAA3160189.1"/>
    </source>
</evidence>
<keyword evidence="3 12" id="KW-1134">Transmembrane beta strand</keyword>
<dbReference type="Gene3D" id="2.170.130.10">
    <property type="entry name" value="TonB-dependent receptor, plug domain"/>
    <property type="match status" value="1"/>
</dbReference>
<keyword evidence="18" id="KW-1185">Reference proteome</keyword>
<evidence type="ECO:0000256" key="5">
    <source>
        <dbReference type="ARBA" id="ARBA00022692"/>
    </source>
</evidence>
<comment type="similarity">
    <text evidence="12 13">Belongs to the TonB-dependent receptor family.</text>
</comment>
<evidence type="ECO:0000256" key="7">
    <source>
        <dbReference type="ARBA" id="ARBA00023004"/>
    </source>
</evidence>
<keyword evidence="2 12" id="KW-0813">Transport</keyword>
<name>A0ABQ6S5Q4_9BACT</name>
<dbReference type="InterPro" id="IPR037066">
    <property type="entry name" value="Plug_dom_sf"/>
</dbReference>
<dbReference type="InterPro" id="IPR012910">
    <property type="entry name" value="Plug_dom"/>
</dbReference>
<evidence type="ECO:0000256" key="12">
    <source>
        <dbReference type="PROSITE-ProRule" id="PRU01360"/>
    </source>
</evidence>
<evidence type="ECO:0000313" key="18">
    <source>
        <dbReference type="Proteomes" id="UP000324870"/>
    </source>
</evidence>
<dbReference type="PROSITE" id="PS52016">
    <property type="entry name" value="TONB_DEPENDENT_REC_3"/>
    <property type="match status" value="1"/>
</dbReference>
<keyword evidence="7" id="KW-0408">Iron</keyword>
<keyword evidence="9 13" id="KW-0798">TonB box</keyword>
<evidence type="ECO:0000256" key="10">
    <source>
        <dbReference type="ARBA" id="ARBA00023136"/>
    </source>
</evidence>
<accession>A0ABQ6S5Q4</accession>
<feature type="chain" id="PRO_5046537692" evidence="14">
    <location>
        <begin position="23"/>
        <end position="832"/>
    </location>
</feature>
<dbReference type="PANTHER" id="PTHR32552:SF68">
    <property type="entry name" value="FERRICHROME OUTER MEMBRANE TRANSPORTER_PHAGE RECEPTOR"/>
    <property type="match status" value="1"/>
</dbReference>
<keyword evidence="4" id="KW-0410">Iron transport</keyword>
<comment type="caution">
    <text evidence="17">The sequence shown here is derived from an EMBL/GenBank/DDBJ whole genome shotgun (WGS) entry which is preliminary data.</text>
</comment>
<evidence type="ECO:0000256" key="6">
    <source>
        <dbReference type="ARBA" id="ARBA00022729"/>
    </source>
</evidence>
<evidence type="ECO:0000259" key="16">
    <source>
        <dbReference type="Pfam" id="PF07715"/>
    </source>
</evidence>
<keyword evidence="11 12" id="KW-0998">Cell outer membrane</keyword>
<dbReference type="Pfam" id="PF07715">
    <property type="entry name" value="Plug"/>
    <property type="match status" value="1"/>
</dbReference>
<keyword evidence="10 12" id="KW-0472">Membrane</keyword>
<keyword evidence="8" id="KW-0406">Ion transport</keyword>
<dbReference type="SUPFAM" id="SSF56935">
    <property type="entry name" value="Porins"/>
    <property type="match status" value="1"/>
</dbReference>
<evidence type="ECO:0000256" key="14">
    <source>
        <dbReference type="SAM" id="SignalP"/>
    </source>
</evidence>
<reference evidence="17 18" key="1">
    <citation type="journal article" date="2019" name="Nat. Med.">
        <title>A library of human gut bacterial isolates paired with longitudinal multiomics data enables mechanistic microbiome research.</title>
        <authorList>
            <person name="Poyet M."/>
            <person name="Groussin M."/>
            <person name="Gibbons S.M."/>
            <person name="Avila-Pacheco J."/>
            <person name="Jiang X."/>
            <person name="Kearney S.M."/>
            <person name="Perrotta A.R."/>
            <person name="Berdy B."/>
            <person name="Zhao S."/>
            <person name="Lieberman T.D."/>
            <person name="Swanson P.K."/>
            <person name="Smith M."/>
            <person name="Roesemann S."/>
            <person name="Alexander J.E."/>
            <person name="Rich S.A."/>
            <person name="Livny J."/>
            <person name="Vlamakis H."/>
            <person name="Clish C."/>
            <person name="Bullock K."/>
            <person name="Deik A."/>
            <person name="Scott J."/>
            <person name="Pierce K.A."/>
            <person name="Xavier R.J."/>
            <person name="Alm E.J."/>
        </authorList>
    </citation>
    <scope>NUCLEOTIDE SEQUENCE [LARGE SCALE GENOMIC DNA]</scope>
    <source>
        <strain evidence="17 18">BIOML-A1</strain>
    </source>
</reference>
<dbReference type="RefSeq" id="WP_130063102.1">
    <property type="nucleotide sequence ID" value="NZ_DBGCRH010000033.1"/>
</dbReference>
<evidence type="ECO:0000256" key="1">
    <source>
        <dbReference type="ARBA" id="ARBA00004571"/>
    </source>
</evidence>
<evidence type="ECO:0000256" key="13">
    <source>
        <dbReference type="RuleBase" id="RU003357"/>
    </source>
</evidence>
<dbReference type="InterPro" id="IPR036942">
    <property type="entry name" value="Beta-barrel_TonB_sf"/>
</dbReference>
<protein>
    <submittedName>
        <fullName evidence="17">TonB-dependent receptor</fullName>
    </submittedName>
</protein>
<evidence type="ECO:0000259" key="15">
    <source>
        <dbReference type="Pfam" id="PF00593"/>
    </source>
</evidence>
<sequence>MKRFLLPIAAVALCVAANTASAENPANAEITAAAETPAAVSLTAGVTNAATAADATRSAAFVTAAAVPPAKTSEAITAAAGPAQPEDSVRMYRLQEIEVTATRASGSTPVAYTDLSHEVIARNSYGFDIPSVLALTPSMIATNETGIGIGGTSMRLRGTDATRLNVTINGVSMNNPDSHSMYWYDTPDLISSVGTMQVQRGAGISTNGTGAFGGAVNMSTAPLETEFGGDVSLSYGSYNTNKQAVHVSSGLMGGHWTVDARLTRLSSDGYIRRGGTSLTSYMFQGGYYNGNTMLKLVSFGGKAQTNLSYNGATRDEMRLNGRRYNSSGMYSTSDAYSHRIWNSEDGEWQQVNFYDDETDNYLQINNQLILSQRLGDRWTLSATAFYTYGYGYYKQYKDDAKLFEYLFPDHLAYQTDDQGNFVTDGDGERIAVRRDLIREKLMRNHLGGVNATAAYAAENLDLAFGGSWSYYSCPHWGELDWMQETDPADYRSKRWYDNDVDKQDANLFARANWTVARGLNLFADMQYRYVHYKAWGVNDNYDEASGGMQPIDVDETYHFFNPRAGVSYTLGKRHNFYFSFAVAQKEPTRSDFTDRYMFSGDDSYPSSEKLYDYELGYDYSSPRFSAGVNLYYMKYKDQLVHTGMVNDSSDALNVNVPDSYRRGIELTASWRVTGWFTAGANATFSQNRIENYVDALSNSPTYGQNLGERTISYSPSAMGSLFLDFHYRGFEAVLHTQAVGKQYFTNDENETLSLDRYCVTNLNLGYTFRTRAARSVRLGLQINNLFNAEYESNGYGYSYMDTWSEPTPRRIDMAYYFAQAPLNVLANVTVKF</sequence>
<keyword evidence="6 14" id="KW-0732">Signal</keyword>